<protein>
    <recommendedName>
        <fullName evidence="9">SSD domain-containing protein</fullName>
    </recommendedName>
</protein>
<feature type="transmembrane region" description="Helical" evidence="8">
    <location>
        <begin position="1258"/>
        <end position="1280"/>
    </location>
</feature>
<evidence type="ECO:0000256" key="7">
    <source>
        <dbReference type="SAM" id="MobiDB-lite"/>
    </source>
</evidence>
<evidence type="ECO:0000256" key="1">
    <source>
        <dbReference type="ARBA" id="ARBA00004141"/>
    </source>
</evidence>
<name>A0A0M0J7H9_9EUKA</name>
<evidence type="ECO:0000256" key="5">
    <source>
        <dbReference type="ARBA" id="ARBA00023180"/>
    </source>
</evidence>
<evidence type="ECO:0000256" key="2">
    <source>
        <dbReference type="ARBA" id="ARBA00022692"/>
    </source>
</evidence>
<comment type="caution">
    <text evidence="10">The sequence shown here is derived from an EMBL/GenBank/DDBJ whole genome shotgun (WGS) entry which is preliminary data.</text>
</comment>
<comment type="similarity">
    <text evidence="6">Belongs to the dispatched family.</text>
</comment>
<feature type="transmembrane region" description="Helical" evidence="8">
    <location>
        <begin position="787"/>
        <end position="809"/>
    </location>
</feature>
<feature type="region of interest" description="Disordered" evidence="7">
    <location>
        <begin position="1"/>
        <end position="53"/>
    </location>
</feature>
<reference evidence="11" key="1">
    <citation type="journal article" date="2015" name="PLoS Genet.">
        <title>Genome Sequence and Transcriptome Analyses of Chrysochromulina tobin: Metabolic Tools for Enhanced Algal Fitness in the Prominent Order Prymnesiales (Haptophyceae).</title>
        <authorList>
            <person name="Hovde B.T."/>
            <person name="Deodato C.R."/>
            <person name="Hunsperger H.M."/>
            <person name="Ryken S.A."/>
            <person name="Yost W."/>
            <person name="Jha R.K."/>
            <person name="Patterson J."/>
            <person name="Monnat R.J. Jr."/>
            <person name="Barlow S.B."/>
            <person name="Starkenburg S.R."/>
            <person name="Cattolico R.A."/>
        </authorList>
    </citation>
    <scope>NUCLEOTIDE SEQUENCE</scope>
    <source>
        <strain evidence="11">CCMP291</strain>
    </source>
</reference>
<dbReference type="EMBL" id="JWZX01003278">
    <property type="protein sequence ID" value="KOO22425.1"/>
    <property type="molecule type" value="Genomic_DNA"/>
</dbReference>
<dbReference type="PANTHER" id="PTHR45951">
    <property type="entry name" value="PROTEIN DISPATCHED-RELATED"/>
    <property type="match status" value="1"/>
</dbReference>
<feature type="transmembrane region" description="Helical" evidence="8">
    <location>
        <begin position="821"/>
        <end position="847"/>
    </location>
</feature>
<keyword evidence="4 8" id="KW-0472">Membrane</keyword>
<feature type="transmembrane region" description="Helical" evidence="8">
    <location>
        <begin position="1229"/>
        <end position="1252"/>
    </location>
</feature>
<dbReference type="InterPro" id="IPR052081">
    <property type="entry name" value="Dispatched_Hh_regulator"/>
</dbReference>
<evidence type="ECO:0000259" key="9">
    <source>
        <dbReference type="PROSITE" id="PS50156"/>
    </source>
</evidence>
<accession>A0A0M0J7H9</accession>
<dbReference type="PROSITE" id="PS50156">
    <property type="entry name" value="SSD"/>
    <property type="match status" value="1"/>
</dbReference>
<evidence type="ECO:0000256" key="3">
    <source>
        <dbReference type="ARBA" id="ARBA00022989"/>
    </source>
</evidence>
<feature type="compositionally biased region" description="Low complexity" evidence="7">
    <location>
        <begin position="33"/>
        <end position="47"/>
    </location>
</feature>
<gene>
    <name evidence="10" type="ORF">Ctob_000519</name>
</gene>
<sequence>MALAQAGAPTAGDLDQGSRQAVLSGGAAAAQDGSVVSVGAPSGSAPPKVKKRARFADDDEAAWRYKDGTRVAEPVTQHSQVLQALQQTRREAEVAEVRGMPARIEKALAQVYVSLHERQPPDEEASAALLRGMFTDGAKTGDVKFPPVLYAALFAYFKEIFGMPPGSAEELNGLAKRILRDHEERVRKIRAASSLARFATKGEITARAFTSREVGETSRNLDDFAATSKGGTASGSLGKSVESGAHAPGCKPKSEGLAYFEIESALVRASAAASSGFGARDRRKADRLVKKVTDQEKDATRRELEIVHYFIDYTYVIFAMALGSTMLLGLSAGSHWASGDPEAQLSPPANFRLDDTLTQWGHAAVLAEDFALAQPRVYGNDGGSREAQGEVWHSLDLMYTASLHRQTFDLLQPDAVARMRQIEQEIVALPGYNDYCYRPKGSNACERPLSFTALAYNQVSLDDTDLAAFSLPRGAELVHAVSTCAPEFTDCLRPHLLPTWCKRSACSSGLGIESEAEIAACIDVRDVTSLDATANEWLASAAGRACAEMGTCKQHVERGCIARELFALARAHVSSHTGLNDLAQPPRCGWSPNKAFIGHTTVSAVGTFLDGMRSPDRSTPQPLNATAHLAATLLPTRTYSPVVNHFFDRVFSRAARGEEPDPSVRGRWSAWSRGQCAAGNGYRIYTADLLGLSKPSAAACYHYSNRPFLLARVRAVANCETIVAWPCALFLYRYVLDFKHVEEFTLLASPVTAAFSFDAMTLLIDAWQLSSSQSAAILSSLPARLNWVFNEAGFACTHSIIVAMCAFVACSYSSWLQISHFGVFCAVQLLVQLFMALIFLPVGLVIFHDQLEMKPNLAFFCCQGKPAEGEKAVTAYAAFASLWTPQPLTSTEHLSDTRALEASIGKEPEPPKNVHGSWLWPFPRLLTRIFVPVLYKPAARCFFLVFFVSLFGFVLFLVGGAKSDSQQRGRLIDTHPLVANQQMMDQFFDVSSLDKTVRVTFLWGSDGVDQAGVNLMRDSSYVGKIRWRDGFRFDAASQAHLAAACDVLREQSWLQLSVGATARGRLLEKASVADERVVHCFVDDFRLWLANSNASRPFGRSFPIPDALNPTRALHTIINSPVGFKWRPYVAATPERIFSVAISADMMLRESAKRLEAEANAAVVLNWTHHLNALAPTSAGHALPSTESLWAWMRAQAALPSEALFGCLRTAAMSSLALLVVTSNLQLTVITGFVVFAATLTLLALLVVSGAALGSTEAVLACIAPALLTPPAAFVLRAYANSPEGSRVDRSANAYAHGSSIVSSSWFAIAVVMAPVLSAQLSQEFKVSAALIFVSLCVFLPQPHRAPRLQTKDRISQ</sequence>
<keyword evidence="5" id="KW-0325">Glycoprotein</keyword>
<keyword evidence="11" id="KW-1185">Reference proteome</keyword>
<dbReference type="InterPro" id="IPR000731">
    <property type="entry name" value="SSD"/>
</dbReference>
<feature type="transmembrane region" description="Helical" evidence="8">
    <location>
        <begin position="1301"/>
        <end position="1319"/>
    </location>
</feature>
<feature type="region of interest" description="Disordered" evidence="7">
    <location>
        <begin position="223"/>
        <end position="250"/>
    </location>
</feature>
<dbReference type="GO" id="GO:0022857">
    <property type="term" value="F:transmembrane transporter activity"/>
    <property type="evidence" value="ECO:0007669"/>
    <property type="project" value="TreeGrafter"/>
</dbReference>
<proteinExistence type="inferred from homology"/>
<dbReference type="SUPFAM" id="SSF82866">
    <property type="entry name" value="Multidrug efflux transporter AcrB transmembrane domain"/>
    <property type="match status" value="1"/>
</dbReference>
<feature type="domain" description="SSD" evidence="9">
    <location>
        <begin position="741"/>
        <end position="846"/>
    </location>
</feature>
<feature type="transmembrane region" description="Helical" evidence="8">
    <location>
        <begin position="1203"/>
        <end position="1222"/>
    </location>
</feature>
<evidence type="ECO:0000313" key="10">
    <source>
        <dbReference type="EMBL" id="KOO22425.1"/>
    </source>
</evidence>
<dbReference type="Proteomes" id="UP000037460">
    <property type="component" value="Unassembled WGS sequence"/>
</dbReference>
<evidence type="ECO:0000256" key="4">
    <source>
        <dbReference type="ARBA" id="ARBA00023136"/>
    </source>
</evidence>
<evidence type="ECO:0000313" key="11">
    <source>
        <dbReference type="Proteomes" id="UP000037460"/>
    </source>
</evidence>
<comment type="subcellular location">
    <subcellularLocation>
        <location evidence="1">Membrane</location>
        <topology evidence="1">Multi-pass membrane protein</topology>
    </subcellularLocation>
</comment>
<evidence type="ECO:0000256" key="8">
    <source>
        <dbReference type="SAM" id="Phobius"/>
    </source>
</evidence>
<keyword evidence="3 8" id="KW-1133">Transmembrane helix</keyword>
<dbReference type="GO" id="GO:0016020">
    <property type="term" value="C:membrane"/>
    <property type="evidence" value="ECO:0007669"/>
    <property type="project" value="UniProtKB-SubCell"/>
</dbReference>
<keyword evidence="2 8" id="KW-0812">Transmembrane</keyword>
<evidence type="ECO:0000256" key="6">
    <source>
        <dbReference type="ARBA" id="ARBA00038046"/>
    </source>
</evidence>
<feature type="transmembrane region" description="Helical" evidence="8">
    <location>
        <begin position="942"/>
        <end position="961"/>
    </location>
</feature>
<organism evidence="10 11">
    <name type="scientific">Chrysochromulina tobinii</name>
    <dbReference type="NCBI Taxonomy" id="1460289"/>
    <lineage>
        <taxon>Eukaryota</taxon>
        <taxon>Haptista</taxon>
        <taxon>Haptophyta</taxon>
        <taxon>Prymnesiophyceae</taxon>
        <taxon>Prymnesiales</taxon>
        <taxon>Chrysochromulinaceae</taxon>
        <taxon>Chrysochromulina</taxon>
    </lineage>
</organism>